<dbReference type="EMBL" id="DS231616">
    <property type="protein sequence ID" value="EDU45899.1"/>
    <property type="molecule type" value="Genomic_DNA"/>
</dbReference>
<organism evidence="1 2">
    <name type="scientific">Pyrenophora tritici-repentis (strain Pt-1C-BFP)</name>
    <name type="common">Wheat tan spot fungus</name>
    <name type="synonym">Drechslera tritici-repentis</name>
    <dbReference type="NCBI Taxonomy" id="426418"/>
    <lineage>
        <taxon>Eukaryota</taxon>
        <taxon>Fungi</taxon>
        <taxon>Dikarya</taxon>
        <taxon>Ascomycota</taxon>
        <taxon>Pezizomycotina</taxon>
        <taxon>Dothideomycetes</taxon>
        <taxon>Pleosporomycetidae</taxon>
        <taxon>Pleosporales</taxon>
        <taxon>Pleosporineae</taxon>
        <taxon>Pleosporaceae</taxon>
        <taxon>Pyrenophora</taxon>
    </lineage>
</organism>
<dbReference type="InParanoid" id="B2VXY8"/>
<evidence type="ECO:0000313" key="2">
    <source>
        <dbReference type="Proteomes" id="UP000001471"/>
    </source>
</evidence>
<accession>B2VXY8</accession>
<reference evidence="2" key="1">
    <citation type="journal article" date="2013" name="G3 (Bethesda)">
        <title>Comparative genomics of a plant-pathogenic fungus, Pyrenophora tritici-repentis, reveals transduplication and the impact of repeat elements on pathogenicity and population divergence.</title>
        <authorList>
            <person name="Manning V.A."/>
            <person name="Pandelova I."/>
            <person name="Dhillon B."/>
            <person name="Wilhelm L.J."/>
            <person name="Goodwin S.B."/>
            <person name="Berlin A.M."/>
            <person name="Figueroa M."/>
            <person name="Freitag M."/>
            <person name="Hane J.K."/>
            <person name="Henrissat B."/>
            <person name="Holman W.H."/>
            <person name="Kodira C.D."/>
            <person name="Martin J."/>
            <person name="Oliver R.P."/>
            <person name="Robbertse B."/>
            <person name="Schackwitz W."/>
            <person name="Schwartz D.C."/>
            <person name="Spatafora J.W."/>
            <person name="Turgeon B.G."/>
            <person name="Yandava C."/>
            <person name="Young S."/>
            <person name="Zhou S."/>
            <person name="Zeng Q."/>
            <person name="Grigoriev I.V."/>
            <person name="Ma L.-J."/>
            <person name="Ciuffetti L.M."/>
        </authorList>
    </citation>
    <scope>NUCLEOTIDE SEQUENCE [LARGE SCALE GENOMIC DNA]</scope>
    <source>
        <strain evidence="2">Pt-1C-BFP</strain>
    </source>
</reference>
<proteinExistence type="predicted"/>
<sequence>MFGHYPSPRLGGLQQIIRHASLDVCAQTAPSRQQAQCQAALDGGGGATTAPRNSCQSAIVRFVPSFVATDARFVSRVAPVA</sequence>
<evidence type="ECO:0000313" key="1">
    <source>
        <dbReference type="EMBL" id="EDU45899.1"/>
    </source>
</evidence>
<dbReference type="HOGENOM" id="CLU_2575033_0_0_1"/>
<dbReference type="AlphaFoldDB" id="B2VXY8"/>
<dbReference type="Proteomes" id="UP000001471">
    <property type="component" value="Unassembled WGS sequence"/>
</dbReference>
<gene>
    <name evidence="1" type="ORF">PTRG_03376</name>
</gene>
<name>B2VXY8_PYRTR</name>
<protein>
    <submittedName>
        <fullName evidence="1">Uncharacterized protein</fullName>
    </submittedName>
</protein>